<keyword evidence="1" id="KW-1133">Transmembrane helix</keyword>
<dbReference type="AlphaFoldDB" id="A0A1Q5Q292"/>
<proteinExistence type="predicted"/>
<evidence type="ECO:0000313" key="3">
    <source>
        <dbReference type="Proteomes" id="UP000185628"/>
    </source>
</evidence>
<evidence type="ECO:0000256" key="1">
    <source>
        <dbReference type="SAM" id="Phobius"/>
    </source>
</evidence>
<feature type="transmembrane region" description="Helical" evidence="1">
    <location>
        <begin position="65"/>
        <end position="87"/>
    </location>
</feature>
<feature type="transmembrane region" description="Helical" evidence="1">
    <location>
        <begin position="99"/>
        <end position="121"/>
    </location>
</feature>
<sequence length="129" mass="14146">MSFVVRLVVSAFAIWLASVVVSGIELAPTYSIGQKLLALLVVALFFTLVNMFVRPIVKILSLPLYILTLGLFSLVVNALMLMLTGWISSHTEFALTVDGFASAFFGGIIIALAVWAVNFLLPERLETRR</sequence>
<gene>
    <name evidence="2" type="ORF">BSZ39_07245</name>
</gene>
<reference evidence="3" key="1">
    <citation type="submission" date="2016-12" db="EMBL/GenBank/DDBJ databases">
        <authorList>
            <person name="Meng X."/>
        </authorList>
    </citation>
    <scope>NUCLEOTIDE SEQUENCE [LARGE SCALE GENOMIC DNA]</scope>
    <source>
        <strain evidence="3">DSM 19116</strain>
    </source>
</reference>
<organism evidence="2 3">
    <name type="scientific">Bowdeniella nasicola</name>
    <dbReference type="NCBI Taxonomy" id="208480"/>
    <lineage>
        <taxon>Bacteria</taxon>
        <taxon>Bacillati</taxon>
        <taxon>Actinomycetota</taxon>
        <taxon>Actinomycetes</taxon>
        <taxon>Actinomycetales</taxon>
        <taxon>Actinomycetaceae</taxon>
        <taxon>Bowdeniella</taxon>
    </lineage>
</organism>
<dbReference type="RefSeq" id="WP_073716699.1">
    <property type="nucleotide sequence ID" value="NZ_MQVR01000037.1"/>
</dbReference>
<dbReference type="EMBL" id="MQVR01000037">
    <property type="protein sequence ID" value="OKL53839.1"/>
    <property type="molecule type" value="Genomic_DNA"/>
</dbReference>
<keyword evidence="3" id="KW-1185">Reference proteome</keyword>
<accession>A0A1Q5Q292</accession>
<dbReference type="OrthoDB" id="9810847at2"/>
<evidence type="ECO:0008006" key="4">
    <source>
        <dbReference type="Google" id="ProtNLM"/>
    </source>
</evidence>
<protein>
    <recommendedName>
        <fullName evidence="4">Phage holin family protein</fullName>
    </recommendedName>
</protein>
<keyword evidence="1" id="KW-0812">Transmembrane</keyword>
<dbReference type="Proteomes" id="UP000185628">
    <property type="component" value="Unassembled WGS sequence"/>
</dbReference>
<name>A0A1Q5Q292_9ACTO</name>
<comment type="caution">
    <text evidence="2">The sequence shown here is derived from an EMBL/GenBank/DDBJ whole genome shotgun (WGS) entry which is preliminary data.</text>
</comment>
<dbReference type="PANTHER" id="PTHR37309:SF1">
    <property type="entry name" value="SLR0284 PROTEIN"/>
    <property type="match status" value="1"/>
</dbReference>
<dbReference type="InterPro" id="IPR007165">
    <property type="entry name" value="Phage_holin_4_2"/>
</dbReference>
<evidence type="ECO:0000313" key="2">
    <source>
        <dbReference type="EMBL" id="OKL53839.1"/>
    </source>
</evidence>
<keyword evidence="1" id="KW-0472">Membrane</keyword>
<dbReference type="PANTHER" id="PTHR37309">
    <property type="entry name" value="SLR0284 PROTEIN"/>
    <property type="match status" value="1"/>
</dbReference>
<feature type="transmembrane region" description="Helical" evidence="1">
    <location>
        <begin position="32"/>
        <end position="53"/>
    </location>
</feature>
<dbReference type="Pfam" id="PF04020">
    <property type="entry name" value="Phage_holin_4_2"/>
    <property type="match status" value="1"/>
</dbReference>
<dbReference type="STRING" id="208480.SAMN02910418_00778"/>